<comment type="caution">
    <text evidence="1">The sequence shown here is derived from an EMBL/GenBank/DDBJ whole genome shotgun (WGS) entry which is preliminary data.</text>
</comment>
<organism evidence="1 2">
    <name type="scientific">Clarias magur</name>
    <name type="common">Asian catfish</name>
    <name type="synonym">Macropteronotus magur</name>
    <dbReference type="NCBI Taxonomy" id="1594786"/>
    <lineage>
        <taxon>Eukaryota</taxon>
        <taxon>Metazoa</taxon>
        <taxon>Chordata</taxon>
        <taxon>Craniata</taxon>
        <taxon>Vertebrata</taxon>
        <taxon>Euteleostomi</taxon>
        <taxon>Actinopterygii</taxon>
        <taxon>Neopterygii</taxon>
        <taxon>Teleostei</taxon>
        <taxon>Ostariophysi</taxon>
        <taxon>Siluriformes</taxon>
        <taxon>Clariidae</taxon>
        <taxon>Clarias</taxon>
    </lineage>
</organism>
<accession>A0A8J4U5X2</accession>
<evidence type="ECO:0000313" key="2">
    <source>
        <dbReference type="Proteomes" id="UP000727407"/>
    </source>
</evidence>
<sequence length="52" mass="6193">DTVQRRVKLQVTWTTKTFPSLALMTVYNQHMEGVYLSDQLLQYYTAQHKTMK</sequence>
<dbReference type="Proteomes" id="UP000727407">
    <property type="component" value="Unassembled WGS sequence"/>
</dbReference>
<dbReference type="OrthoDB" id="118105at2759"/>
<gene>
    <name evidence="1" type="ORF">DAT39_004922</name>
</gene>
<proteinExistence type="predicted"/>
<name>A0A8J4U5X2_CLAMG</name>
<feature type="non-terminal residue" evidence="1">
    <location>
        <position position="52"/>
    </location>
</feature>
<reference evidence="1" key="1">
    <citation type="submission" date="2020-07" db="EMBL/GenBank/DDBJ databases">
        <title>Clarias magur genome sequencing, assembly and annotation.</title>
        <authorList>
            <person name="Kushwaha B."/>
            <person name="Kumar R."/>
            <person name="Das P."/>
            <person name="Joshi C.G."/>
            <person name="Kumar D."/>
            <person name="Nagpure N.S."/>
            <person name="Pandey M."/>
            <person name="Agarwal S."/>
            <person name="Srivastava S."/>
            <person name="Singh M."/>
            <person name="Sahoo L."/>
            <person name="Jayasankar P."/>
            <person name="Meher P.K."/>
            <person name="Koringa P.G."/>
            <person name="Iquebal M.A."/>
            <person name="Das S.P."/>
            <person name="Bit A."/>
            <person name="Patnaik S."/>
            <person name="Patel N."/>
            <person name="Shah T.M."/>
            <person name="Hinsu A."/>
            <person name="Jena J.K."/>
        </authorList>
    </citation>
    <scope>NUCLEOTIDE SEQUENCE</scope>
    <source>
        <strain evidence="1">CIFAMagur01</strain>
        <tissue evidence="1">Testis</tissue>
    </source>
</reference>
<feature type="non-terminal residue" evidence="1">
    <location>
        <position position="1"/>
    </location>
</feature>
<dbReference type="AlphaFoldDB" id="A0A8J4U5X2"/>
<keyword evidence="2" id="KW-1185">Reference proteome</keyword>
<evidence type="ECO:0000313" key="1">
    <source>
        <dbReference type="EMBL" id="KAF5905359.1"/>
    </source>
</evidence>
<dbReference type="EMBL" id="QNUK01000046">
    <property type="protein sequence ID" value="KAF5905359.1"/>
    <property type="molecule type" value="Genomic_DNA"/>
</dbReference>
<protein>
    <submittedName>
        <fullName evidence="1">PiggyBac transposable element-derived protein 4-like</fullName>
    </submittedName>
</protein>